<dbReference type="AlphaFoldDB" id="E1ZCD9"/>
<organism evidence="2">
    <name type="scientific">Chlorella variabilis</name>
    <name type="common">Green alga</name>
    <dbReference type="NCBI Taxonomy" id="554065"/>
    <lineage>
        <taxon>Eukaryota</taxon>
        <taxon>Viridiplantae</taxon>
        <taxon>Chlorophyta</taxon>
        <taxon>core chlorophytes</taxon>
        <taxon>Trebouxiophyceae</taxon>
        <taxon>Chlorellales</taxon>
        <taxon>Chlorellaceae</taxon>
        <taxon>Chlorella clade</taxon>
        <taxon>Chlorella</taxon>
    </lineage>
</organism>
<dbReference type="EMBL" id="GL433841">
    <property type="protein sequence ID" value="EFN56585.1"/>
    <property type="molecule type" value="Genomic_DNA"/>
</dbReference>
<gene>
    <name evidence="1" type="ORF">CHLNCDRAFT_21829</name>
</gene>
<dbReference type="OMA" id="TYIMTTA"/>
<reference evidence="1 2" key="1">
    <citation type="journal article" date="2010" name="Plant Cell">
        <title>The Chlorella variabilis NC64A genome reveals adaptation to photosymbiosis, coevolution with viruses, and cryptic sex.</title>
        <authorList>
            <person name="Blanc G."/>
            <person name="Duncan G."/>
            <person name="Agarkova I."/>
            <person name="Borodovsky M."/>
            <person name="Gurnon J."/>
            <person name="Kuo A."/>
            <person name="Lindquist E."/>
            <person name="Lucas S."/>
            <person name="Pangilinan J."/>
            <person name="Polle J."/>
            <person name="Salamov A."/>
            <person name="Terry A."/>
            <person name="Yamada T."/>
            <person name="Dunigan D.D."/>
            <person name="Grigoriev I.V."/>
            <person name="Claverie J.M."/>
            <person name="Van Etten J.L."/>
        </authorList>
    </citation>
    <scope>NUCLEOTIDE SEQUENCE [LARGE SCALE GENOMIC DNA]</scope>
    <source>
        <strain evidence="1 2">NC64A</strain>
    </source>
</reference>
<evidence type="ECO:0008006" key="3">
    <source>
        <dbReference type="Google" id="ProtNLM"/>
    </source>
</evidence>
<dbReference type="InParanoid" id="E1ZCD9"/>
<dbReference type="OrthoDB" id="417891at2759"/>
<dbReference type="PANTHER" id="PTHR44656">
    <property type="entry name" value="DEHYDROGENASE/REDUCTASE SDR FAMILY MEMBER 12"/>
    <property type="match status" value="1"/>
</dbReference>
<dbReference type="RefSeq" id="XP_005848687.1">
    <property type="nucleotide sequence ID" value="XM_005848625.1"/>
</dbReference>
<keyword evidence="2" id="KW-1185">Reference proteome</keyword>
<evidence type="ECO:0000313" key="1">
    <source>
        <dbReference type="EMBL" id="EFN56585.1"/>
    </source>
</evidence>
<dbReference type="eggNOG" id="KOG1208">
    <property type="taxonomic scope" value="Eukaryota"/>
</dbReference>
<evidence type="ECO:0000313" key="2">
    <source>
        <dbReference type="Proteomes" id="UP000008141"/>
    </source>
</evidence>
<dbReference type="InterPro" id="IPR036291">
    <property type="entry name" value="NAD(P)-bd_dom_sf"/>
</dbReference>
<dbReference type="KEGG" id="cvr:CHLNCDRAFT_21829"/>
<dbReference type="Proteomes" id="UP000008141">
    <property type="component" value="Unassembled WGS sequence"/>
</dbReference>
<dbReference type="InterPro" id="IPR052992">
    <property type="entry name" value="SDR_member_12"/>
</dbReference>
<dbReference type="SUPFAM" id="SSF51735">
    <property type="entry name" value="NAD(P)-binding Rossmann-fold domains"/>
    <property type="match status" value="1"/>
</dbReference>
<sequence length="336" mass="36354">MSALRSTLFLAKGLREFTRGGYERAAKGFDNAAMERAAPLAGRRCMVTGANQGLGYQTSLELAKRGATLYMVCRNPERGREAVERVRQDSGNPDVHLKICDLASLAAIRALAEEWLAGGQPLDVLVNNAGHMLHERTPSADGYESNFAVNTLASFALTAALEPALHAAAGGARVVFVASGGQYNEPLVTDDLQAERLKKFDGIKQYSRDKRRQQVALAERFSERWAAAGHGSRAYAMHPGWTETEGVKTSIPGFYSAFKNRLRSLQQGCDTTVWLCVEDAAKLQPGAFYLDRQPQPKHLPLAGTKYTAADVDALWRQLEAMATPAMPAAAAGGNAT</sequence>
<dbReference type="FunCoup" id="E1ZCD9">
    <property type="interactions" value="11"/>
</dbReference>
<dbReference type="PANTHER" id="PTHR44656:SF7">
    <property type="entry name" value="DEHYDROGENASE_REDUCTASE SDR FAMILY MEMBER 12"/>
    <property type="match status" value="1"/>
</dbReference>
<dbReference type="Gene3D" id="3.40.50.720">
    <property type="entry name" value="NAD(P)-binding Rossmann-like Domain"/>
    <property type="match status" value="1"/>
</dbReference>
<protein>
    <recommendedName>
        <fullName evidence="3">Dehydrogenase/reductase SDR family member 12</fullName>
    </recommendedName>
</protein>
<accession>E1ZCD9</accession>
<proteinExistence type="predicted"/>
<dbReference type="InterPro" id="IPR002347">
    <property type="entry name" value="SDR_fam"/>
</dbReference>
<dbReference type="Pfam" id="PF00106">
    <property type="entry name" value="adh_short"/>
    <property type="match status" value="1"/>
</dbReference>
<dbReference type="GeneID" id="17356150"/>
<dbReference type="STRING" id="554065.E1ZCD9"/>
<name>E1ZCD9_CHLVA</name>
<dbReference type="PRINTS" id="PR00081">
    <property type="entry name" value="GDHRDH"/>
</dbReference>